<comment type="caution">
    <text evidence="2">The sequence shown here is derived from an EMBL/GenBank/DDBJ whole genome shotgun (WGS) entry which is preliminary data.</text>
</comment>
<keyword evidence="1" id="KW-0472">Membrane</keyword>
<sequence length="266" mass="29652">MNLYLVPLADIEASVEAELMPARLAELAAIPNLTLEVIAALPNPIVLDRRPHDKLEIMNGRHRIYYARQANLVAVPAQCLWLPTDDLRLPDYPRYQPPTEIEPASEQVAPMMSAPTIPINQPSAAEPDAATSHGLPVRPSIPRHWLIGGLVGTGLLILVIWWLQQGRYPSSAQARAMLDEYHLVRKGIVQVEDFSIVEAVGLERFGTEYYLVTFEADFVYQQATGVGFLDYGNEVGDVEHVEGEIYFEQTSDGWKGKTGSINRTDY</sequence>
<evidence type="ECO:0000313" key="3">
    <source>
        <dbReference type="Proteomes" id="UP001428290"/>
    </source>
</evidence>
<evidence type="ECO:0000256" key="1">
    <source>
        <dbReference type="SAM" id="Phobius"/>
    </source>
</evidence>
<dbReference type="EMBL" id="BAABRU010000006">
    <property type="protein sequence ID" value="GAA5528319.1"/>
    <property type="molecule type" value="Genomic_DNA"/>
</dbReference>
<reference evidence="2 3" key="1">
    <citation type="submission" date="2024-02" db="EMBL/GenBank/DDBJ databases">
        <title>Herpetosiphon gulosus NBRC 112829.</title>
        <authorList>
            <person name="Ichikawa N."/>
            <person name="Katano-Makiyama Y."/>
            <person name="Hidaka K."/>
        </authorList>
    </citation>
    <scope>NUCLEOTIDE SEQUENCE [LARGE SCALE GENOMIC DNA]</scope>
    <source>
        <strain evidence="2 3">NBRC 112829</strain>
    </source>
</reference>
<dbReference type="InterPro" id="IPR036086">
    <property type="entry name" value="ParB/Sulfiredoxin_sf"/>
</dbReference>
<evidence type="ECO:0008006" key="4">
    <source>
        <dbReference type="Google" id="ProtNLM"/>
    </source>
</evidence>
<organism evidence="2 3">
    <name type="scientific">Herpetosiphon gulosus</name>
    <dbReference type="NCBI Taxonomy" id="1973496"/>
    <lineage>
        <taxon>Bacteria</taxon>
        <taxon>Bacillati</taxon>
        <taxon>Chloroflexota</taxon>
        <taxon>Chloroflexia</taxon>
        <taxon>Herpetosiphonales</taxon>
        <taxon>Herpetosiphonaceae</taxon>
        <taxon>Herpetosiphon</taxon>
    </lineage>
</organism>
<dbReference type="SUPFAM" id="SSF110849">
    <property type="entry name" value="ParB/Sulfiredoxin"/>
    <property type="match status" value="1"/>
</dbReference>
<feature type="transmembrane region" description="Helical" evidence="1">
    <location>
        <begin position="145"/>
        <end position="163"/>
    </location>
</feature>
<dbReference type="Proteomes" id="UP001428290">
    <property type="component" value="Unassembled WGS sequence"/>
</dbReference>
<keyword evidence="1" id="KW-0812">Transmembrane</keyword>
<keyword evidence="1" id="KW-1133">Transmembrane helix</keyword>
<keyword evidence="3" id="KW-1185">Reference proteome</keyword>
<accession>A0ABP9WZ20</accession>
<evidence type="ECO:0000313" key="2">
    <source>
        <dbReference type="EMBL" id="GAA5528319.1"/>
    </source>
</evidence>
<protein>
    <recommendedName>
        <fullName evidence="4">ParB/Sulfiredoxin domain-containing protein</fullName>
    </recommendedName>
</protein>
<name>A0ABP9WZ20_9CHLR</name>
<gene>
    <name evidence="2" type="ORF">Hgul01_02117</name>
</gene>
<proteinExistence type="predicted"/>